<dbReference type="Gene3D" id="1.20.272.10">
    <property type="match status" value="1"/>
</dbReference>
<dbReference type="SUPFAM" id="SSF52540">
    <property type="entry name" value="P-loop containing nucleoside triphosphate hydrolases"/>
    <property type="match status" value="1"/>
</dbReference>
<feature type="domain" description="STICHEL DnaA-N-like alpha-beta" evidence="11">
    <location>
        <begin position="894"/>
        <end position="974"/>
    </location>
</feature>
<feature type="region of interest" description="Disordered" evidence="8">
    <location>
        <begin position="99"/>
        <end position="135"/>
    </location>
</feature>
<dbReference type="GO" id="GO:0009360">
    <property type="term" value="C:DNA polymerase III complex"/>
    <property type="evidence" value="ECO:0007669"/>
    <property type="project" value="InterPro"/>
</dbReference>
<keyword evidence="13" id="KW-1185">Reference proteome</keyword>
<dbReference type="SUPFAM" id="SSF48019">
    <property type="entry name" value="post-AAA+ oligomerization domain-like"/>
    <property type="match status" value="1"/>
</dbReference>
<dbReference type="FunFam" id="1.10.8.60:FF:000013">
    <property type="entry name" value="DNA polymerase III subunit gamma/tau"/>
    <property type="match status" value="1"/>
</dbReference>
<evidence type="ECO:0000256" key="7">
    <source>
        <dbReference type="SAM" id="Coils"/>
    </source>
</evidence>
<feature type="compositionally biased region" description="Polar residues" evidence="8">
    <location>
        <begin position="787"/>
        <end position="804"/>
    </location>
</feature>
<dbReference type="InterPro" id="IPR027417">
    <property type="entry name" value="P-loop_NTPase"/>
</dbReference>
<dbReference type="EMBL" id="MVGT01000255">
    <property type="protein sequence ID" value="OVA19149.1"/>
    <property type="molecule type" value="Genomic_DNA"/>
</dbReference>
<evidence type="ECO:0000259" key="10">
    <source>
        <dbReference type="Pfam" id="PF22608"/>
    </source>
</evidence>
<dbReference type="CDD" id="cd00009">
    <property type="entry name" value="AAA"/>
    <property type="match status" value="1"/>
</dbReference>
<evidence type="ECO:0000256" key="3">
    <source>
        <dbReference type="ARBA" id="ARBA00022741"/>
    </source>
</evidence>
<feature type="compositionally biased region" description="Polar residues" evidence="8">
    <location>
        <begin position="166"/>
        <end position="195"/>
    </location>
</feature>
<evidence type="ECO:0000313" key="12">
    <source>
        <dbReference type="EMBL" id="OVA19149.1"/>
    </source>
</evidence>
<evidence type="ECO:0000313" key="13">
    <source>
        <dbReference type="Proteomes" id="UP000195402"/>
    </source>
</evidence>
<dbReference type="InterPro" id="IPR050238">
    <property type="entry name" value="DNA_Rep/Repair_Clamp_Loader"/>
</dbReference>
<dbReference type="NCBIfam" id="TIGR02397">
    <property type="entry name" value="dnaX_nterm"/>
    <property type="match status" value="1"/>
</dbReference>
<feature type="domain" description="DNA polymerase III gamma subunit" evidence="9">
    <location>
        <begin position="663"/>
        <end position="724"/>
    </location>
</feature>
<dbReference type="InterPro" id="IPR054506">
    <property type="entry name" value="DnaA_N-like_STI"/>
</dbReference>
<keyword evidence="2" id="KW-0479">Metal-binding</keyword>
<dbReference type="GO" id="GO:0006281">
    <property type="term" value="P:DNA repair"/>
    <property type="evidence" value="ECO:0007669"/>
    <property type="project" value="TreeGrafter"/>
</dbReference>
<feature type="compositionally biased region" description="Basic and acidic residues" evidence="8">
    <location>
        <begin position="126"/>
        <end position="135"/>
    </location>
</feature>
<feature type="region of interest" description="Disordered" evidence="8">
    <location>
        <begin position="787"/>
        <end position="848"/>
    </location>
</feature>
<reference evidence="12 13" key="1">
    <citation type="journal article" date="2017" name="Mol. Plant">
        <title>The Genome of Medicinal Plant Macleaya cordata Provides New Insights into Benzylisoquinoline Alkaloids Metabolism.</title>
        <authorList>
            <person name="Liu X."/>
            <person name="Liu Y."/>
            <person name="Huang P."/>
            <person name="Ma Y."/>
            <person name="Qing Z."/>
            <person name="Tang Q."/>
            <person name="Cao H."/>
            <person name="Cheng P."/>
            <person name="Zheng Y."/>
            <person name="Yuan Z."/>
            <person name="Zhou Y."/>
            <person name="Liu J."/>
            <person name="Tang Z."/>
            <person name="Zhuo Y."/>
            <person name="Zhang Y."/>
            <person name="Yu L."/>
            <person name="Huang J."/>
            <person name="Yang P."/>
            <person name="Peng Q."/>
            <person name="Zhang J."/>
            <person name="Jiang W."/>
            <person name="Zhang Z."/>
            <person name="Lin K."/>
            <person name="Ro D.K."/>
            <person name="Chen X."/>
            <person name="Xiong X."/>
            <person name="Shang Y."/>
            <person name="Huang S."/>
            <person name="Zeng J."/>
        </authorList>
    </citation>
    <scope>NUCLEOTIDE SEQUENCE [LARGE SCALE GENOMIC DNA]</scope>
    <source>
        <strain evidence="13">cv. BLH2017</strain>
        <tissue evidence="12">Root</tissue>
    </source>
</reference>
<dbReference type="Pfam" id="PF23007">
    <property type="entry name" value="DnaA_N-like_STI"/>
    <property type="match status" value="1"/>
</dbReference>
<dbReference type="FunCoup" id="A0A200R8U0">
    <property type="interactions" value="2167"/>
</dbReference>
<feature type="compositionally biased region" description="Polar residues" evidence="8">
    <location>
        <begin position="111"/>
        <end position="125"/>
    </location>
</feature>
<feature type="region of interest" description="Disordered" evidence="8">
    <location>
        <begin position="230"/>
        <end position="267"/>
    </location>
</feature>
<protein>
    <submittedName>
        <fullName evidence="12">DNA polymerase III</fullName>
    </submittedName>
</protein>
<feature type="domain" description="DNA polymerase III subunit gamma/tau helical lid" evidence="10">
    <location>
        <begin position="615"/>
        <end position="655"/>
    </location>
</feature>
<dbReference type="InterPro" id="IPR012763">
    <property type="entry name" value="DNA_pol_III_sug/sutau_N"/>
</dbReference>
<sequence>MSVVRVEPSELHWKKELTALRKAARLLRDPETSSSLRSPLSSKSAVAASRLNWVKGTRGNSSQASHAGGYPEFDSQFHLKGEDNPKKVSLYNWRHQPSKLSDSRVKLDGQEVSSVPESPNDSLSNAHEEDSKSDTYLENPLMVFRAREANLEKPMRRKVKKLQKRSGVSRQRLARNSKTLNLPSISSGEQLTPLEQSDDMGNCNSEDLQSLEHDLTRKSAYSSRSASPLLSKCENWSNSPKHLKTTRKGGSSVSYTPASTSSYNRYGLQNPSTLGSWDGTTASADEDLDPLDLPRRQGCGISCYWSKRSPKYRGWGGFHSPSLSDTLRRKGSSILCGSRTLYHKRRSSRSNKQKLVSKSAQGLQLLTYSCDGRGASSIDAEQSDDDLSTNFGELDLEALSRLDGQRWSLSCRSQDGLEMVALEGAKQCKPDHIRSLSQKYRPMFFHELIGQNIVVQSLSNSISRGRVAPVYLFHGARGTGKTSTARIFAAALNCLATEETKPCGFCRECTEFVSGKGRDPREVAATNKKGIDRMRYLMTTLSMAPPSSFSRYTVFIVDECHLLPSKTWSSFLKFLEEPPVHVVFIFITTDLDNLPRTVLSRCQKYLFNKIKDADILTRLKKLSANENFDVESHALDLIALNADGSLRDAETMLEQLSLLGKRITASLVNELVGVVSDEKLLDLLELAMSSDTAETVKRARELMDSGVDPMALMSQLAGLIMDIIAGTYCLVDSKCSGSFFGGRSLTEAEVERLKQALKLLSEAEKQLRVSSERQTWFTAALLQLGSVPSQDSTHSSGSRKQSSRTTEEDQTSTLREFSTHKKKRDPLPQKSTSSSAAMPRAFDGHSSPSCDQLSKVDNLIFDCNLSYSQFVEGNASVTTHDDIRAESSVFKHISPERLDDIWERCIDRCHSKTLRQLLREHGKLVSISKVTGVLIALIQFKDGDIKSRAERFLSSITNSIEIVLRHNVEVRIGLVPDREASVNTEKPSEFPNSSTFKEMEATKIKKEQERDFNNSIRCHSHLDPFQETHEPPKESLNGSESKLLSGVLEQSSYCPPILEDGNHRKHSTKEQKQDTPPQSIQTIIEEQRLESAWLKTAEKGSMESLNRFKPEKNQVLPQDDIYSQNQAASKLGGIPSQNWDAELNHELDDGRCYQKEQGGQRFDRYPMSPSLLHNGSFGGNLKKENLGYESGSSAGGCNGLLCWKTRKPHNRGEVKQGKAIRSQKGKESTGFRQNPKAKKTENRLKR</sequence>
<gene>
    <name evidence="12" type="ORF">BVC80_417g59</name>
</gene>
<dbReference type="AlphaFoldDB" id="A0A200R8U0"/>
<feature type="compositionally biased region" description="Low complexity" evidence="8">
    <location>
        <begin position="251"/>
        <end position="263"/>
    </location>
</feature>
<dbReference type="Gene3D" id="3.40.50.300">
    <property type="entry name" value="P-loop containing nucleotide triphosphate hydrolases"/>
    <property type="match status" value="1"/>
</dbReference>
<keyword evidence="5" id="KW-0067">ATP-binding</keyword>
<dbReference type="GO" id="GO:0003677">
    <property type="term" value="F:DNA binding"/>
    <property type="evidence" value="ECO:0007669"/>
    <property type="project" value="InterPro"/>
</dbReference>
<evidence type="ECO:0000259" key="11">
    <source>
        <dbReference type="Pfam" id="PF23007"/>
    </source>
</evidence>
<evidence type="ECO:0000256" key="8">
    <source>
        <dbReference type="SAM" id="MobiDB-lite"/>
    </source>
</evidence>
<feature type="region of interest" description="Disordered" evidence="8">
    <location>
        <begin position="1208"/>
        <end position="1246"/>
    </location>
</feature>
<dbReference type="OMA" id="PETCSTW"/>
<dbReference type="InterPro" id="IPR008921">
    <property type="entry name" value="DNA_pol3_clamp-load_cplx_C"/>
</dbReference>
<organism evidence="12 13">
    <name type="scientific">Macleaya cordata</name>
    <name type="common">Five-seeded plume-poppy</name>
    <name type="synonym">Bocconia cordata</name>
    <dbReference type="NCBI Taxonomy" id="56857"/>
    <lineage>
        <taxon>Eukaryota</taxon>
        <taxon>Viridiplantae</taxon>
        <taxon>Streptophyta</taxon>
        <taxon>Embryophyta</taxon>
        <taxon>Tracheophyta</taxon>
        <taxon>Spermatophyta</taxon>
        <taxon>Magnoliopsida</taxon>
        <taxon>Ranunculales</taxon>
        <taxon>Papaveraceae</taxon>
        <taxon>Papaveroideae</taxon>
        <taxon>Macleaya</taxon>
    </lineage>
</organism>
<feature type="coiled-coil region" evidence="7">
    <location>
        <begin position="743"/>
        <end position="773"/>
    </location>
</feature>
<dbReference type="GO" id="GO:0046872">
    <property type="term" value="F:metal ion binding"/>
    <property type="evidence" value="ECO:0007669"/>
    <property type="project" value="UniProtKB-KW"/>
</dbReference>
<dbReference type="Gene3D" id="1.10.8.60">
    <property type="match status" value="1"/>
</dbReference>
<dbReference type="Pfam" id="PF22608">
    <property type="entry name" value="DNAX_ATPase_lid"/>
    <property type="match status" value="1"/>
</dbReference>
<dbReference type="InterPro" id="IPR022754">
    <property type="entry name" value="DNA_pol_III_gamma-3"/>
</dbReference>
<proteinExistence type="inferred from homology"/>
<dbReference type="Pfam" id="PF12169">
    <property type="entry name" value="DNA_pol3_gamma3"/>
    <property type="match status" value="1"/>
</dbReference>
<evidence type="ECO:0000256" key="4">
    <source>
        <dbReference type="ARBA" id="ARBA00022833"/>
    </source>
</evidence>
<dbReference type="Pfam" id="PF13177">
    <property type="entry name" value="DNA_pol3_delta2"/>
    <property type="match status" value="1"/>
</dbReference>
<evidence type="ECO:0000256" key="2">
    <source>
        <dbReference type="ARBA" id="ARBA00022723"/>
    </source>
</evidence>
<feature type="region of interest" description="Disordered" evidence="8">
    <location>
        <begin position="159"/>
        <end position="206"/>
    </location>
</feature>
<dbReference type="Proteomes" id="UP000195402">
    <property type="component" value="Unassembled WGS sequence"/>
</dbReference>
<dbReference type="GO" id="GO:0003887">
    <property type="term" value="F:DNA-directed DNA polymerase activity"/>
    <property type="evidence" value="ECO:0007669"/>
    <property type="project" value="InterPro"/>
</dbReference>
<feature type="region of interest" description="Disordered" evidence="8">
    <location>
        <begin position="1054"/>
        <end position="1079"/>
    </location>
</feature>
<keyword evidence="4" id="KW-0862">Zinc</keyword>
<dbReference type="STRING" id="56857.A0A200R8U0"/>
<comment type="similarity">
    <text evidence="1">Belongs to the DnaX/STICHEL family.</text>
</comment>
<dbReference type="InParanoid" id="A0A200R8U0"/>
<comment type="caution">
    <text evidence="12">The sequence shown here is derived from an EMBL/GenBank/DDBJ whole genome shotgun (WGS) entry which is preliminary data.</text>
</comment>
<dbReference type="InterPro" id="IPR045085">
    <property type="entry name" value="HLD_clamp_pol_III_gamma_tau"/>
</dbReference>
<evidence type="ECO:0000256" key="1">
    <source>
        <dbReference type="ARBA" id="ARBA00006360"/>
    </source>
</evidence>
<dbReference type="GO" id="GO:0005663">
    <property type="term" value="C:DNA replication factor C complex"/>
    <property type="evidence" value="ECO:0007669"/>
    <property type="project" value="TreeGrafter"/>
</dbReference>
<name>A0A200R8U0_MACCD</name>
<keyword evidence="3" id="KW-0547">Nucleotide-binding</keyword>
<dbReference type="GO" id="GO:0003689">
    <property type="term" value="F:DNA clamp loader activity"/>
    <property type="evidence" value="ECO:0007669"/>
    <property type="project" value="TreeGrafter"/>
</dbReference>
<evidence type="ECO:0000256" key="5">
    <source>
        <dbReference type="ARBA" id="ARBA00022840"/>
    </source>
</evidence>
<dbReference type="CDD" id="cd18137">
    <property type="entry name" value="HLD_clamp_pol_III_gamma_tau"/>
    <property type="match status" value="1"/>
</dbReference>
<dbReference type="FunFam" id="3.40.50.300:FF:000014">
    <property type="entry name" value="DNA polymerase III subunit gamma/tau"/>
    <property type="match status" value="1"/>
</dbReference>
<evidence type="ECO:0000256" key="6">
    <source>
        <dbReference type="ARBA" id="ARBA00023054"/>
    </source>
</evidence>
<dbReference type="GO" id="GO:0005524">
    <property type="term" value="F:ATP binding"/>
    <property type="evidence" value="ECO:0007669"/>
    <property type="project" value="UniProtKB-KW"/>
</dbReference>
<dbReference type="PANTHER" id="PTHR11669">
    <property type="entry name" value="REPLICATION FACTOR C / DNA POLYMERASE III GAMMA-TAU SUBUNIT"/>
    <property type="match status" value="1"/>
</dbReference>
<dbReference type="GO" id="GO:0006261">
    <property type="term" value="P:DNA-templated DNA replication"/>
    <property type="evidence" value="ECO:0007669"/>
    <property type="project" value="TreeGrafter"/>
</dbReference>
<dbReference type="OrthoDB" id="1911163at2759"/>
<accession>A0A200R8U0</accession>
<evidence type="ECO:0000259" key="9">
    <source>
        <dbReference type="Pfam" id="PF12169"/>
    </source>
</evidence>
<dbReference type="PANTHER" id="PTHR11669:SF63">
    <property type="entry name" value="PROTEIN STICHEL"/>
    <property type="match status" value="1"/>
</dbReference>
<keyword evidence="6 7" id="KW-0175">Coiled coil</keyword>
<feature type="compositionally biased region" description="Polar residues" evidence="8">
    <location>
        <begin position="230"/>
        <end position="240"/>
    </location>
</feature>